<keyword evidence="1" id="KW-0812">Transmembrane</keyword>
<dbReference type="PROSITE" id="PS50887">
    <property type="entry name" value="GGDEF"/>
    <property type="match status" value="1"/>
</dbReference>
<evidence type="ECO:0000259" key="4">
    <source>
        <dbReference type="PROSITE" id="PS50924"/>
    </source>
</evidence>
<feature type="domain" description="MHYT" evidence="4">
    <location>
        <begin position="6"/>
        <end position="199"/>
    </location>
</feature>
<dbReference type="Gene3D" id="3.20.20.450">
    <property type="entry name" value="EAL domain"/>
    <property type="match status" value="1"/>
</dbReference>
<gene>
    <name evidence="5" type="ORF">SBP02_10210</name>
</gene>
<dbReference type="PANTHER" id="PTHR44757:SF2">
    <property type="entry name" value="BIOFILM ARCHITECTURE MAINTENANCE PROTEIN MBAA"/>
    <property type="match status" value="1"/>
</dbReference>
<dbReference type="SMART" id="SM00267">
    <property type="entry name" value="GGDEF"/>
    <property type="match status" value="1"/>
</dbReference>
<dbReference type="Gene3D" id="3.30.70.270">
    <property type="match status" value="1"/>
</dbReference>
<dbReference type="InterPro" id="IPR000160">
    <property type="entry name" value="GGDEF_dom"/>
</dbReference>
<dbReference type="SMART" id="SM00052">
    <property type="entry name" value="EAL"/>
    <property type="match status" value="1"/>
</dbReference>
<evidence type="ECO:0000259" key="3">
    <source>
        <dbReference type="PROSITE" id="PS50887"/>
    </source>
</evidence>
<dbReference type="Pfam" id="PF03707">
    <property type="entry name" value="MHYT"/>
    <property type="match status" value="3"/>
</dbReference>
<accession>A0ABZ0Q2Y1</accession>
<dbReference type="PROSITE" id="PS50924">
    <property type="entry name" value="MHYT"/>
    <property type="match status" value="1"/>
</dbReference>
<feature type="transmembrane region" description="Helical" evidence="1">
    <location>
        <begin position="78"/>
        <end position="98"/>
    </location>
</feature>
<dbReference type="InterPro" id="IPR029787">
    <property type="entry name" value="Nucleotide_cyclase"/>
</dbReference>
<dbReference type="InterPro" id="IPR005330">
    <property type="entry name" value="MHYT_dom"/>
</dbReference>
<dbReference type="PANTHER" id="PTHR44757">
    <property type="entry name" value="DIGUANYLATE CYCLASE DGCP"/>
    <property type="match status" value="1"/>
</dbReference>
<dbReference type="InterPro" id="IPR035919">
    <property type="entry name" value="EAL_sf"/>
</dbReference>
<feature type="transmembrane region" description="Helical" evidence="1">
    <location>
        <begin position="213"/>
        <end position="237"/>
    </location>
</feature>
<dbReference type="CDD" id="cd01949">
    <property type="entry name" value="GGDEF"/>
    <property type="match status" value="1"/>
</dbReference>
<keyword evidence="1" id="KW-0472">Membrane</keyword>
<feature type="transmembrane region" description="Helical" evidence="1">
    <location>
        <begin position="173"/>
        <end position="193"/>
    </location>
</feature>
<evidence type="ECO:0000313" key="6">
    <source>
        <dbReference type="Proteomes" id="UP001305928"/>
    </source>
</evidence>
<dbReference type="CDD" id="cd01948">
    <property type="entry name" value="EAL"/>
    <property type="match status" value="1"/>
</dbReference>
<proteinExistence type="predicted"/>
<evidence type="ECO:0000313" key="5">
    <source>
        <dbReference type="EMBL" id="WPC07102.1"/>
    </source>
</evidence>
<evidence type="ECO:0000256" key="1">
    <source>
        <dbReference type="PROSITE-ProRule" id="PRU00244"/>
    </source>
</evidence>
<feature type="transmembrane region" description="Helical" evidence="1">
    <location>
        <begin position="6"/>
        <end position="30"/>
    </location>
</feature>
<keyword evidence="1" id="KW-1133">Transmembrane helix</keyword>
<organism evidence="5 6">
    <name type="scientific">Pseudomonas benzenivorans</name>
    <dbReference type="NCBI Taxonomy" id="556533"/>
    <lineage>
        <taxon>Bacteria</taxon>
        <taxon>Pseudomonadati</taxon>
        <taxon>Pseudomonadota</taxon>
        <taxon>Gammaproteobacteria</taxon>
        <taxon>Pseudomonadales</taxon>
        <taxon>Pseudomonadaceae</taxon>
        <taxon>Pseudomonas</taxon>
    </lineage>
</organism>
<evidence type="ECO:0000259" key="2">
    <source>
        <dbReference type="PROSITE" id="PS50883"/>
    </source>
</evidence>
<dbReference type="Pfam" id="PF00563">
    <property type="entry name" value="EAL"/>
    <property type="match status" value="1"/>
</dbReference>
<sequence>MLVASYDFSLVLTSLAVAILASYTALDLAGRIATARGLAQSLWIGGGAVAMGIGIWSMHFIGMLAFSLPIDLGYDVPITLLSLAMAMLASGFALWLVSQPQMLRWHWLLGALVMGAGISSMHYLGMAALRMQPGIDYDPLLVGLSLLIAVAASAAALWIAFRLRWPGPFVRMARLGAAVLMGTAIVGMHYTGMAAANFPQGSFCLAAGGGLDSAWLATLVGMATLAVLAIALLTSVLDARMQDRVAKLNQSLAQANLELTQLALHDPLTKLPNRLLLEDRVGQYIEKMAREGGHFALMFMDLDGFKPVNDAYGHHVGDLLLSAVGARLRERLRAQDTLARVGGDEFVLLAELRAPNDAVGLANQLIQLVSQPFRVGEHELRVSTSVGIALYPGDGEDQQSLLLNADAAMYHAKGNGKNGYSFFEASMNANARNQLQLLHDLRMALERGEFCLYYQPKFDALNGRPTGAEALLRWQHPVRGLLLPDEFIELAEKTGLIIAIGDWVLQQACRQMREWYDQGHHDWRVAVNLSALQFCHADLIESVADALAQHELPANCLTLEITETTAMRDADASLRVLEQLAALGVDLSIDDFGTGYSSLLYLKRLPANELKIDRGFVRDLAQDSDDAAIVSAVVALGQALNLRIVAEGVETLQQKSFLTNLGCNVLQGFLLGHPLPPQQFIQALERGELVGVE</sequence>
<dbReference type="InterPro" id="IPR052155">
    <property type="entry name" value="Biofilm_reg_signaling"/>
</dbReference>
<name>A0ABZ0Q2Y1_9PSED</name>
<feature type="transmembrane region" description="Helical" evidence="1">
    <location>
        <begin position="105"/>
        <end position="128"/>
    </location>
</feature>
<dbReference type="Proteomes" id="UP001305928">
    <property type="component" value="Chromosome"/>
</dbReference>
<dbReference type="Pfam" id="PF00990">
    <property type="entry name" value="GGDEF"/>
    <property type="match status" value="1"/>
</dbReference>
<keyword evidence="6" id="KW-1185">Reference proteome</keyword>
<dbReference type="NCBIfam" id="TIGR00254">
    <property type="entry name" value="GGDEF"/>
    <property type="match status" value="1"/>
</dbReference>
<dbReference type="SUPFAM" id="SSF55073">
    <property type="entry name" value="Nucleotide cyclase"/>
    <property type="match status" value="1"/>
</dbReference>
<reference evidence="5 6" key="1">
    <citation type="submission" date="2023-11" db="EMBL/GenBank/DDBJ databases">
        <title>Complete genome of Pseudomonas benzenivorans BA3361.</title>
        <authorList>
            <person name="Shin S.Y."/>
            <person name="Song J."/>
            <person name="Kang H."/>
        </authorList>
    </citation>
    <scope>NUCLEOTIDE SEQUENCE [LARGE SCALE GENOMIC DNA]</scope>
    <source>
        <strain evidence="5 6">HNIBRBA3361</strain>
    </source>
</reference>
<dbReference type="PROSITE" id="PS50883">
    <property type="entry name" value="EAL"/>
    <property type="match status" value="1"/>
</dbReference>
<feature type="domain" description="GGDEF" evidence="3">
    <location>
        <begin position="293"/>
        <end position="425"/>
    </location>
</feature>
<protein>
    <submittedName>
        <fullName evidence="5">EAL domain-containing protein</fullName>
    </submittedName>
</protein>
<feature type="transmembrane region" description="Helical" evidence="1">
    <location>
        <begin position="140"/>
        <end position="161"/>
    </location>
</feature>
<dbReference type="InterPro" id="IPR001633">
    <property type="entry name" value="EAL_dom"/>
</dbReference>
<dbReference type="InterPro" id="IPR043128">
    <property type="entry name" value="Rev_trsase/Diguanyl_cyclase"/>
</dbReference>
<feature type="transmembrane region" description="Helical" evidence="1">
    <location>
        <begin position="42"/>
        <end position="66"/>
    </location>
</feature>
<dbReference type="SUPFAM" id="SSF141868">
    <property type="entry name" value="EAL domain-like"/>
    <property type="match status" value="1"/>
</dbReference>
<dbReference type="RefSeq" id="WP_318646279.1">
    <property type="nucleotide sequence ID" value="NZ_CP137892.1"/>
</dbReference>
<feature type="domain" description="EAL" evidence="2">
    <location>
        <begin position="434"/>
        <end position="688"/>
    </location>
</feature>
<dbReference type="EMBL" id="CP137892">
    <property type="protein sequence ID" value="WPC07102.1"/>
    <property type="molecule type" value="Genomic_DNA"/>
</dbReference>